<organism evidence="6 7">
    <name type="scientific">Massilia frigida</name>
    <dbReference type="NCBI Taxonomy" id="2609281"/>
    <lineage>
        <taxon>Bacteria</taxon>
        <taxon>Pseudomonadati</taxon>
        <taxon>Pseudomonadota</taxon>
        <taxon>Betaproteobacteria</taxon>
        <taxon>Burkholderiales</taxon>
        <taxon>Oxalobacteraceae</taxon>
        <taxon>Telluria group</taxon>
        <taxon>Massilia</taxon>
    </lineage>
</organism>
<dbReference type="SMART" id="SM00825">
    <property type="entry name" value="PKS_KS"/>
    <property type="match status" value="1"/>
</dbReference>
<dbReference type="InterPro" id="IPR014030">
    <property type="entry name" value="Ketoacyl_synth_N"/>
</dbReference>
<sequence length="460" mass="46862">MPRHRGARRRRPGARTGAGGRQTGRRSRTGFRLCARHQSKTAGAAPRGAQYLAYRLGRRAMTQVRVFVRGVGAITALGVNWPASLQALAAGRSAVKQVAGFDVTGFPSTAGAEIHGFTHTGDRRLALARVAAREAWQAAGLDVAPDRLGIFLGAESGRAPFATLHELTRGAGGGARFDHAQFGVKAAALVAEFDASIISPAAVTSALAREYGAHGPAVTISLACASGASAIAEAARAIRLGVCDVALCGGVGADVDPMMLAGFGRVGALSARGVSCPFDVRRDGFVVGEGAAIVVLSRERGNATVELAGEGRSLDAHHLTAPDPQGDGAARAMRTALAAAGTDAVGYIQAHGTSTPLNDAVEALALRRVLGRSLDAAHVSSVKGGLGHWIAGAGALGFLCAHAALEQGIILPTANLTQPDPACALPHVLDHALHANVDAALVNAFAFGGANCSLLARRCA</sequence>
<proteinExistence type="inferred from homology"/>
<gene>
    <name evidence="6" type="ORF">F2P44_10230</name>
</gene>
<evidence type="ECO:0000313" key="7">
    <source>
        <dbReference type="Proteomes" id="UP000621455"/>
    </source>
</evidence>
<dbReference type="InterPro" id="IPR014031">
    <property type="entry name" value="Ketoacyl_synth_C"/>
</dbReference>
<reference evidence="6 7" key="1">
    <citation type="submission" date="2019-10" db="EMBL/GenBank/DDBJ databases">
        <title>Taxonomy of Antarctic Massilia spp.: description of Massilia rubra sp. nov., Massilia aquatica sp. nov., Massilia mucilaginosa sp. nov., Massilia frigida sp. nov. isolated from streams, lakes and regoliths.</title>
        <authorList>
            <person name="Holochova P."/>
            <person name="Sedlacek I."/>
            <person name="Kralova S."/>
            <person name="Maslanova I."/>
            <person name="Busse H.-J."/>
            <person name="Stankova E."/>
            <person name="Vrbovska V."/>
            <person name="Kovarovic V."/>
            <person name="Bartak M."/>
            <person name="Svec P."/>
            <person name="Pantucek R."/>
        </authorList>
    </citation>
    <scope>NUCLEOTIDE SEQUENCE [LARGE SCALE GENOMIC DNA]</scope>
    <source>
        <strain evidence="6 7">CCM 8695</strain>
    </source>
</reference>
<dbReference type="InterPro" id="IPR018201">
    <property type="entry name" value="Ketoacyl_synth_AS"/>
</dbReference>
<name>A0ABX0N2X1_9BURK</name>
<evidence type="ECO:0000256" key="2">
    <source>
        <dbReference type="ARBA" id="ARBA00022679"/>
    </source>
</evidence>
<evidence type="ECO:0000256" key="4">
    <source>
        <dbReference type="SAM" id="MobiDB-lite"/>
    </source>
</evidence>
<dbReference type="Gene3D" id="3.40.47.10">
    <property type="match status" value="2"/>
</dbReference>
<dbReference type="InterPro" id="IPR016039">
    <property type="entry name" value="Thiolase-like"/>
</dbReference>
<comment type="similarity">
    <text evidence="1 3">Belongs to the thiolase-like superfamily. Beta-ketoacyl-ACP synthases family.</text>
</comment>
<dbReference type="PANTHER" id="PTHR11712">
    <property type="entry name" value="POLYKETIDE SYNTHASE-RELATED"/>
    <property type="match status" value="1"/>
</dbReference>
<feature type="domain" description="Ketosynthase family 3 (KS3)" evidence="5">
    <location>
        <begin position="63"/>
        <end position="458"/>
    </location>
</feature>
<evidence type="ECO:0000259" key="5">
    <source>
        <dbReference type="PROSITE" id="PS52004"/>
    </source>
</evidence>
<dbReference type="SUPFAM" id="SSF53901">
    <property type="entry name" value="Thiolase-like"/>
    <property type="match status" value="2"/>
</dbReference>
<keyword evidence="2 3" id="KW-0808">Transferase</keyword>
<dbReference type="CDD" id="cd00834">
    <property type="entry name" value="KAS_I_II"/>
    <property type="match status" value="1"/>
</dbReference>
<dbReference type="PROSITE" id="PS52004">
    <property type="entry name" value="KS3_2"/>
    <property type="match status" value="1"/>
</dbReference>
<feature type="compositionally biased region" description="Basic residues" evidence="4">
    <location>
        <begin position="1"/>
        <end position="13"/>
    </location>
</feature>
<dbReference type="EMBL" id="WHJG01000008">
    <property type="protein sequence ID" value="NHZ79652.1"/>
    <property type="molecule type" value="Genomic_DNA"/>
</dbReference>
<comment type="caution">
    <text evidence="6">The sequence shown here is derived from an EMBL/GenBank/DDBJ whole genome shotgun (WGS) entry which is preliminary data.</text>
</comment>
<keyword evidence="7" id="KW-1185">Reference proteome</keyword>
<dbReference type="PROSITE" id="PS00606">
    <property type="entry name" value="KS3_1"/>
    <property type="match status" value="1"/>
</dbReference>
<feature type="region of interest" description="Disordered" evidence="4">
    <location>
        <begin position="1"/>
        <end position="30"/>
    </location>
</feature>
<evidence type="ECO:0000256" key="1">
    <source>
        <dbReference type="ARBA" id="ARBA00008467"/>
    </source>
</evidence>
<evidence type="ECO:0000256" key="3">
    <source>
        <dbReference type="RuleBase" id="RU003694"/>
    </source>
</evidence>
<protein>
    <recommendedName>
        <fullName evidence="5">Ketosynthase family 3 (KS3) domain-containing protein</fullName>
    </recommendedName>
</protein>
<evidence type="ECO:0000313" key="6">
    <source>
        <dbReference type="EMBL" id="NHZ79652.1"/>
    </source>
</evidence>
<dbReference type="InterPro" id="IPR020841">
    <property type="entry name" value="PKS_Beta-ketoAc_synthase_dom"/>
</dbReference>
<dbReference type="Proteomes" id="UP000621455">
    <property type="component" value="Unassembled WGS sequence"/>
</dbReference>
<accession>A0ABX0N2X1</accession>
<dbReference type="Pfam" id="PF00109">
    <property type="entry name" value="ketoacyl-synt"/>
    <property type="match status" value="1"/>
</dbReference>
<dbReference type="InterPro" id="IPR000794">
    <property type="entry name" value="Beta-ketoacyl_synthase"/>
</dbReference>
<dbReference type="Pfam" id="PF02801">
    <property type="entry name" value="Ketoacyl-synt_C"/>
    <property type="match status" value="1"/>
</dbReference>
<dbReference type="PANTHER" id="PTHR11712:SF347">
    <property type="entry name" value="BETA KETOACYL-ACYL CARRIER PROTEIN SYNTHASE"/>
    <property type="match status" value="1"/>
</dbReference>